<name>A0A388LTQ5_CHABU</name>
<protein>
    <submittedName>
        <fullName evidence="2">Uncharacterized protein</fullName>
    </submittedName>
</protein>
<reference evidence="2 3" key="1">
    <citation type="journal article" date="2018" name="Cell">
        <title>The Chara Genome: Secondary Complexity and Implications for Plant Terrestrialization.</title>
        <authorList>
            <person name="Nishiyama T."/>
            <person name="Sakayama H."/>
            <person name="Vries J.D."/>
            <person name="Buschmann H."/>
            <person name="Saint-Marcoux D."/>
            <person name="Ullrich K.K."/>
            <person name="Haas F.B."/>
            <person name="Vanderstraeten L."/>
            <person name="Becker D."/>
            <person name="Lang D."/>
            <person name="Vosolsobe S."/>
            <person name="Rombauts S."/>
            <person name="Wilhelmsson P.K.I."/>
            <person name="Janitza P."/>
            <person name="Kern R."/>
            <person name="Heyl A."/>
            <person name="Rumpler F."/>
            <person name="Villalobos L.I.A.C."/>
            <person name="Clay J.M."/>
            <person name="Skokan R."/>
            <person name="Toyoda A."/>
            <person name="Suzuki Y."/>
            <person name="Kagoshima H."/>
            <person name="Schijlen E."/>
            <person name="Tajeshwar N."/>
            <person name="Catarino B."/>
            <person name="Hetherington A.J."/>
            <person name="Saltykova A."/>
            <person name="Bonnot C."/>
            <person name="Breuninger H."/>
            <person name="Symeonidi A."/>
            <person name="Radhakrishnan G.V."/>
            <person name="Van Nieuwerburgh F."/>
            <person name="Deforce D."/>
            <person name="Chang C."/>
            <person name="Karol K.G."/>
            <person name="Hedrich R."/>
            <person name="Ulvskov P."/>
            <person name="Glockner G."/>
            <person name="Delwiche C.F."/>
            <person name="Petrasek J."/>
            <person name="Van de Peer Y."/>
            <person name="Friml J."/>
            <person name="Beilby M."/>
            <person name="Dolan L."/>
            <person name="Kohara Y."/>
            <person name="Sugano S."/>
            <person name="Fujiyama A."/>
            <person name="Delaux P.-M."/>
            <person name="Quint M."/>
            <person name="TheiBen G."/>
            <person name="Hagemann M."/>
            <person name="Harholt J."/>
            <person name="Dunand C."/>
            <person name="Zachgo S."/>
            <person name="Langdale J."/>
            <person name="Maumus F."/>
            <person name="Straeten D.V.D."/>
            <person name="Gould S.B."/>
            <person name="Rensing S.A."/>
        </authorList>
    </citation>
    <scope>NUCLEOTIDE SEQUENCE [LARGE SCALE GENOMIC DNA]</scope>
    <source>
        <strain evidence="2 3">S276</strain>
    </source>
</reference>
<feature type="compositionally biased region" description="Basic and acidic residues" evidence="1">
    <location>
        <begin position="530"/>
        <end position="544"/>
    </location>
</feature>
<dbReference type="Proteomes" id="UP000265515">
    <property type="component" value="Unassembled WGS sequence"/>
</dbReference>
<feature type="compositionally biased region" description="Pro residues" evidence="1">
    <location>
        <begin position="149"/>
        <end position="165"/>
    </location>
</feature>
<accession>A0A388LTQ5</accession>
<feature type="compositionally biased region" description="Basic and acidic residues" evidence="1">
    <location>
        <begin position="74"/>
        <end position="99"/>
    </location>
</feature>
<organism evidence="2 3">
    <name type="scientific">Chara braunii</name>
    <name type="common">Braun's stonewort</name>
    <dbReference type="NCBI Taxonomy" id="69332"/>
    <lineage>
        <taxon>Eukaryota</taxon>
        <taxon>Viridiplantae</taxon>
        <taxon>Streptophyta</taxon>
        <taxon>Charophyceae</taxon>
        <taxon>Charales</taxon>
        <taxon>Characeae</taxon>
        <taxon>Chara</taxon>
    </lineage>
</organism>
<dbReference type="AlphaFoldDB" id="A0A388LTQ5"/>
<sequence>MLDCKAGLELESVRTDTRRGMTPEEIVRQVALITRDPIGVSAPPAAEAVFGRRASIFRPYPREDDSDEEPVPEAADHPALRIPREINETHLDPEEDTRAHTARRNANRAEREMMGGEEELWGPFGEVASTGGTGARATSPAPTRQESSMPPPSAPSPAPPSPATPYEPTTAIEDTEELASSLPQRRLLHGGGAVRQLRLRSPSPGVLQEEGGPSAAAVEGEMAVKGGLADTTIAGAAALDRLVAAAAGAAGGADAVEGGIPGAVEEEIGAQVEVSRGGGDERLMQQFLTEQYDPVMAGMTPGVARGLGMSDSQMGSHLDLDLSMGLPPSGGGATSTDRAPSRDDAAGESLTQPQRVTTTRSPDAARDILERERARLMASTNPRAQAFARALEDARCRETGGIVWRQGRWQHQVVSLSEVAAADSLEYALMTATRAVHEQTPRKRGVPPRPRPVPAERGDALGETSGAEGLGMPRGSRREQTVTEASARVVVLRKAGAPVTIEEDDPETDVAMWEEDEDYEGEEEGEEESERGSDGDYDHDEHEPPPPSPKGAARRRAAQTSSSSRGRRSSTSGTQGGTRRQSGKGKKRR</sequence>
<feature type="compositionally biased region" description="Polar residues" evidence="1">
    <location>
        <begin position="349"/>
        <end position="361"/>
    </location>
</feature>
<dbReference type="Gramene" id="GBG85639">
    <property type="protein sequence ID" value="GBG85639"/>
    <property type="gene ID" value="CBR_g40368"/>
</dbReference>
<keyword evidence="3" id="KW-1185">Reference proteome</keyword>
<evidence type="ECO:0000313" key="2">
    <source>
        <dbReference type="EMBL" id="GBG85639.1"/>
    </source>
</evidence>
<feature type="compositionally biased region" description="Low complexity" evidence="1">
    <location>
        <begin position="558"/>
        <end position="580"/>
    </location>
</feature>
<feature type="region of interest" description="Disordered" evidence="1">
    <location>
        <begin position="59"/>
        <end position="193"/>
    </location>
</feature>
<proteinExistence type="predicted"/>
<comment type="caution">
    <text evidence="2">The sequence shown here is derived from an EMBL/GenBank/DDBJ whole genome shotgun (WGS) entry which is preliminary data.</text>
</comment>
<feature type="region of interest" description="Disordered" evidence="1">
    <location>
        <begin position="436"/>
        <end position="589"/>
    </location>
</feature>
<dbReference type="EMBL" id="BFEA01000528">
    <property type="protein sequence ID" value="GBG85639.1"/>
    <property type="molecule type" value="Genomic_DNA"/>
</dbReference>
<feature type="region of interest" description="Disordered" evidence="1">
    <location>
        <begin position="323"/>
        <end position="363"/>
    </location>
</feature>
<feature type="compositionally biased region" description="Acidic residues" evidence="1">
    <location>
        <begin position="501"/>
        <end position="529"/>
    </location>
</feature>
<evidence type="ECO:0000256" key="1">
    <source>
        <dbReference type="SAM" id="MobiDB-lite"/>
    </source>
</evidence>
<gene>
    <name evidence="2" type="ORF">CBR_g40368</name>
</gene>
<evidence type="ECO:0000313" key="3">
    <source>
        <dbReference type="Proteomes" id="UP000265515"/>
    </source>
</evidence>